<dbReference type="GO" id="GO:0005829">
    <property type="term" value="C:cytosol"/>
    <property type="evidence" value="ECO:0007669"/>
    <property type="project" value="TreeGrafter"/>
</dbReference>
<dbReference type="SUPFAM" id="SSF55920">
    <property type="entry name" value="Creatinase/aminopeptidase"/>
    <property type="match status" value="1"/>
</dbReference>
<evidence type="ECO:0000313" key="9">
    <source>
        <dbReference type="EMBL" id="VVM38364.1"/>
    </source>
</evidence>
<comment type="cofactor">
    <cofactor evidence="6">
        <name>Co(2+)</name>
        <dbReference type="ChEBI" id="CHEBI:48828"/>
    </cofactor>
    <cofactor evidence="6">
        <name>Zn(2+)</name>
        <dbReference type="ChEBI" id="CHEBI:29105"/>
    </cofactor>
    <cofactor evidence="6">
        <name>Mn(2+)</name>
        <dbReference type="ChEBI" id="CHEBI:29035"/>
    </cofactor>
    <cofactor evidence="6">
        <name>Fe(2+)</name>
        <dbReference type="ChEBI" id="CHEBI:29033"/>
    </cofactor>
    <text evidence="6">Binds 2 divalent metal cations per subunit. Has a high-affinity and a low affinity metal-binding site. The true nature of the physiological cofactor is under debate. The enzyme is active with cobalt, zinc, manganese or divalent iron ions. Most likely, methionine aminopeptidases function as mononuclear Fe(2+)-metalloproteases under physiological conditions, and the catalytically relevant metal-binding site has been assigned to the histidine-containing high-affinity site.</text>
</comment>
<dbReference type="PROSITE" id="PS00680">
    <property type="entry name" value="MAP_1"/>
    <property type="match status" value="1"/>
</dbReference>
<accession>A0A5E6P9C8</accession>
<keyword evidence="5 6" id="KW-0378">Hydrolase</keyword>
<evidence type="ECO:0000256" key="2">
    <source>
        <dbReference type="ARBA" id="ARBA00022438"/>
    </source>
</evidence>
<dbReference type="EMBL" id="CABVGX010000001">
    <property type="protein sequence ID" value="VVM38364.1"/>
    <property type="molecule type" value="Genomic_DNA"/>
</dbReference>
<comment type="similarity">
    <text evidence="6">Belongs to the peptidase M24A family. Methionine aminopeptidase type 1 subfamily.</text>
</comment>
<dbReference type="InterPro" id="IPR001714">
    <property type="entry name" value="Pept_M24_MAP"/>
</dbReference>
<dbReference type="NCBIfam" id="TIGR00500">
    <property type="entry name" value="met_pdase_I"/>
    <property type="match status" value="1"/>
</dbReference>
<evidence type="ECO:0000256" key="4">
    <source>
        <dbReference type="ARBA" id="ARBA00022723"/>
    </source>
</evidence>
<evidence type="ECO:0000256" key="7">
    <source>
        <dbReference type="RuleBase" id="RU003653"/>
    </source>
</evidence>
<dbReference type="InterPro" id="IPR000994">
    <property type="entry name" value="Pept_M24"/>
</dbReference>
<dbReference type="GO" id="GO:0004239">
    <property type="term" value="F:initiator methionyl aminopeptidase activity"/>
    <property type="evidence" value="ECO:0007669"/>
    <property type="project" value="UniProtKB-UniRule"/>
</dbReference>
<keyword evidence="3 6" id="KW-0645">Protease</keyword>
<keyword evidence="2 6" id="KW-0031">Aminopeptidase</keyword>
<feature type="domain" description="Peptidase M24" evidence="8">
    <location>
        <begin position="16"/>
        <end position="243"/>
    </location>
</feature>
<dbReference type="AlphaFoldDB" id="A0A5E6P9C8"/>
<dbReference type="CDD" id="cd01086">
    <property type="entry name" value="MetAP1"/>
    <property type="match status" value="1"/>
</dbReference>
<dbReference type="PANTHER" id="PTHR43330">
    <property type="entry name" value="METHIONINE AMINOPEPTIDASE"/>
    <property type="match status" value="1"/>
</dbReference>
<organism evidence="9 10">
    <name type="scientific">Pseudomonas fluorescens</name>
    <dbReference type="NCBI Taxonomy" id="294"/>
    <lineage>
        <taxon>Bacteria</taxon>
        <taxon>Pseudomonadati</taxon>
        <taxon>Pseudomonadota</taxon>
        <taxon>Gammaproteobacteria</taxon>
        <taxon>Pseudomonadales</taxon>
        <taxon>Pseudomonadaceae</taxon>
        <taxon>Pseudomonas</taxon>
    </lineage>
</organism>
<dbReference type="Pfam" id="PF00557">
    <property type="entry name" value="Peptidase_M24"/>
    <property type="match status" value="1"/>
</dbReference>
<feature type="binding site" evidence="6">
    <location>
        <position position="81"/>
    </location>
    <ligand>
        <name>substrate</name>
    </ligand>
</feature>
<proteinExistence type="inferred from homology"/>
<feature type="binding site" evidence="6">
    <location>
        <position position="98"/>
    </location>
    <ligand>
        <name>a divalent metal cation</name>
        <dbReference type="ChEBI" id="CHEBI:60240"/>
        <label>1</label>
    </ligand>
</feature>
<dbReference type="RefSeq" id="WP_150578670.1">
    <property type="nucleotide sequence ID" value="NZ_CABVGX010000001.1"/>
</dbReference>
<dbReference type="GO" id="GO:0070006">
    <property type="term" value="F:metalloaminopeptidase activity"/>
    <property type="evidence" value="ECO:0007669"/>
    <property type="project" value="UniProtKB-UniRule"/>
</dbReference>
<reference evidence="9 10" key="1">
    <citation type="submission" date="2019-09" db="EMBL/GenBank/DDBJ databases">
        <authorList>
            <person name="Chandra G."/>
            <person name="Truman W A."/>
        </authorList>
    </citation>
    <scope>NUCLEOTIDE SEQUENCE [LARGE SCALE GENOMIC DNA]</scope>
    <source>
        <strain evidence="9">PS645</strain>
    </source>
</reference>
<dbReference type="Gene3D" id="3.90.230.10">
    <property type="entry name" value="Creatinase/methionine aminopeptidase superfamily"/>
    <property type="match status" value="1"/>
</dbReference>
<dbReference type="InterPro" id="IPR002467">
    <property type="entry name" value="Pept_M24A_MAP1"/>
</dbReference>
<name>A0A5E6P9C8_PSEFL</name>
<comment type="subunit">
    <text evidence="6">Monomer.</text>
</comment>
<feature type="binding site" evidence="6">
    <location>
        <position position="172"/>
    </location>
    <ligand>
        <name>a divalent metal cation</name>
        <dbReference type="ChEBI" id="CHEBI:60240"/>
        <label>2</label>
        <note>catalytic</note>
    </ligand>
</feature>
<gene>
    <name evidence="9" type="primary">map_1</name>
    <name evidence="6" type="synonym">map</name>
    <name evidence="9" type="ORF">PS645_00141</name>
</gene>
<evidence type="ECO:0000256" key="1">
    <source>
        <dbReference type="ARBA" id="ARBA00002521"/>
    </source>
</evidence>
<feature type="binding site" evidence="6">
    <location>
        <position position="179"/>
    </location>
    <ligand>
        <name>substrate</name>
    </ligand>
</feature>
<dbReference type="OrthoDB" id="9802055at2"/>
<dbReference type="GO" id="GO:0006508">
    <property type="term" value="P:proteolysis"/>
    <property type="evidence" value="ECO:0007669"/>
    <property type="project" value="UniProtKB-KW"/>
</dbReference>
<dbReference type="InterPro" id="IPR036005">
    <property type="entry name" value="Creatinase/aminopeptidase-like"/>
</dbReference>
<dbReference type="HAMAP" id="MF_01974">
    <property type="entry name" value="MetAP_1"/>
    <property type="match status" value="1"/>
</dbReference>
<feature type="binding site" evidence="6">
    <location>
        <position position="109"/>
    </location>
    <ligand>
        <name>a divalent metal cation</name>
        <dbReference type="ChEBI" id="CHEBI:60240"/>
        <label>2</label>
        <note>catalytic</note>
    </ligand>
</feature>
<dbReference type="Proteomes" id="UP000325607">
    <property type="component" value="Unassembled WGS sequence"/>
</dbReference>
<dbReference type="PANTHER" id="PTHR43330:SF27">
    <property type="entry name" value="METHIONINE AMINOPEPTIDASE"/>
    <property type="match status" value="1"/>
</dbReference>
<comment type="catalytic activity">
    <reaction evidence="6 7">
        <text>Release of N-terminal amino acids, preferentially methionine, from peptides and arylamides.</text>
        <dbReference type="EC" id="3.4.11.18"/>
    </reaction>
</comment>
<evidence type="ECO:0000256" key="3">
    <source>
        <dbReference type="ARBA" id="ARBA00022670"/>
    </source>
</evidence>
<sequence length="268" mass="29265">MKANVVIHSAAQIAQSRVAAALAAEVLAMITPHVKPGISTNELDALCRQYIVDVQKAIPGNIGYHGYPKTICASVNEIVCHGIPSDEPLKEGDILNIDIAVLKNGWYGDTSRMYRVGEVSAEAQRLIDTTYEAMWAGIRVVRPGATLGDIGHAIQQVAENAGYSVVREYCGHGIGKVYHDEPQILHYGYPGQGLKLKKGMIFTIEPMLNAGKRHVKTLADRWTVVTKDQSLSAQWEHMIAVTDDGFDVLTQWPEVAVQEQPAIESALP</sequence>
<evidence type="ECO:0000256" key="6">
    <source>
        <dbReference type="HAMAP-Rule" id="MF_01974"/>
    </source>
</evidence>
<protein>
    <recommendedName>
        <fullName evidence="6 7">Methionine aminopeptidase</fullName>
        <shortName evidence="6">MAP</shortName>
        <shortName evidence="6">MetAP</shortName>
        <ecNumber evidence="6 7">3.4.11.18</ecNumber>
    </recommendedName>
    <alternativeName>
        <fullName evidence="6">Peptidase M</fullName>
    </alternativeName>
</protein>
<evidence type="ECO:0000256" key="5">
    <source>
        <dbReference type="ARBA" id="ARBA00022801"/>
    </source>
</evidence>
<feature type="binding site" evidence="6">
    <location>
        <position position="109"/>
    </location>
    <ligand>
        <name>a divalent metal cation</name>
        <dbReference type="ChEBI" id="CHEBI:60240"/>
        <label>1</label>
    </ligand>
</feature>
<feature type="binding site" evidence="6">
    <location>
        <position position="236"/>
    </location>
    <ligand>
        <name>a divalent metal cation</name>
        <dbReference type="ChEBI" id="CHEBI:60240"/>
        <label>1</label>
    </ligand>
</feature>
<keyword evidence="4 6" id="KW-0479">Metal-binding</keyword>
<dbReference type="EC" id="3.4.11.18" evidence="6 7"/>
<evidence type="ECO:0000313" key="10">
    <source>
        <dbReference type="Proteomes" id="UP000325607"/>
    </source>
</evidence>
<evidence type="ECO:0000259" key="8">
    <source>
        <dbReference type="Pfam" id="PF00557"/>
    </source>
</evidence>
<dbReference type="GO" id="GO:0046872">
    <property type="term" value="F:metal ion binding"/>
    <property type="evidence" value="ECO:0007669"/>
    <property type="project" value="UniProtKB-UniRule"/>
</dbReference>
<comment type="function">
    <text evidence="1 6">Removes the N-terminal methionine from nascent proteins. The N-terminal methionine is often cleaved when the second residue in the primary sequence is small and uncharged (Met-Ala-, Cys, Gly, Pro, Ser, Thr, or Val). Requires deformylation of the N(alpha)-formylated initiator methionine before it can be hydrolyzed.</text>
</comment>
<dbReference type="PRINTS" id="PR00599">
    <property type="entry name" value="MAPEPTIDASE"/>
</dbReference>
<feature type="binding site" evidence="6">
    <location>
        <position position="205"/>
    </location>
    <ligand>
        <name>a divalent metal cation</name>
        <dbReference type="ChEBI" id="CHEBI:60240"/>
        <label>2</label>
        <note>catalytic</note>
    </ligand>
</feature>
<feature type="binding site" evidence="6">
    <location>
        <position position="236"/>
    </location>
    <ligand>
        <name>a divalent metal cation</name>
        <dbReference type="ChEBI" id="CHEBI:60240"/>
        <label>2</label>
        <note>catalytic</note>
    </ligand>
</feature>